<dbReference type="PROSITE" id="PS51257">
    <property type="entry name" value="PROKAR_LIPOPROTEIN"/>
    <property type="match status" value="1"/>
</dbReference>
<comment type="caution">
    <text evidence="2">The sequence shown here is derived from an EMBL/GenBank/DDBJ whole genome shotgun (WGS) entry which is preliminary data.</text>
</comment>
<name>R7ZWT8_9BACT</name>
<evidence type="ECO:0000256" key="1">
    <source>
        <dbReference type="SAM" id="SignalP"/>
    </source>
</evidence>
<proteinExistence type="predicted"/>
<dbReference type="EMBL" id="AQHR01000035">
    <property type="protein sequence ID" value="EON78479.1"/>
    <property type="molecule type" value="Genomic_DNA"/>
</dbReference>
<feature type="signal peptide" evidence="1">
    <location>
        <begin position="1"/>
        <end position="18"/>
    </location>
</feature>
<keyword evidence="1" id="KW-0732">Signal</keyword>
<sequence length="750" mass="85505">MTKLFLGGMVALGIAALASCNPQSGDSAQSMAGTIVHEDTRFRQELSIKYYLETPGVGLLRAYEDRNGTVQVLSDQGLLRPHDGQFLFPGRLITDRTYLPMKDKRLKDLVLYRDQFVYLDDRSVLSNAWAGSLFVRHAISDASLFQAGKDFSFLVAGAGSLAYYVDSAEVWKGSMGSAQVLGLDYDSRQDRFLVLTPTQVATFTPGQKELKEVFSGSGFTSFSLANGGKHLIIGTNDGFLRVSTASWQQEGERQNRLPWPELTAVREIHGNLWFGSTRGAFMLKPDGKFNYYYGERWLPGDQVMHLAPGSGQNVWVLTDQGLAKLEFFEQTLHEKAEYFDKQMRERHIRYGFNATLVGMEKGNINSGRLGDSDNDGLWTSMYLGGEAFRYAVTGEAEALQNIRESLDAMERLYTINPIEGFPSRSFARRGYIPQLSDPERWQPASHPEWDWKATTSSDEAIGHAFVFGVIAELVDDKEVKDQAVRLIDALMQHIVDNDWYLIDYDGKPTLWGKWHPDYVNNFPRMVGDRKLNSSNIISMLQTAYHFTQKEIYKTKAFELMNDHGYLDNMMVPMEQIGKAEEGTDEWAEMLSESWNHSDDEMYFLGYWGLYRYAFNDTLKAKYRESIIDHWEAERPEKDGLWNIFTALVAPDNFDLEEAIWYLQEYPMDLINWSVQNSHRKDVTPIAENFRRQTLTEVLPPDELPIRRHNANRFGLDAGGMGRSENSPGDIWLLPYWMGRYLGVISGPQTD</sequence>
<protein>
    <submittedName>
        <fullName evidence="2">Uncharacterized protein</fullName>
    </submittedName>
</protein>
<evidence type="ECO:0000313" key="3">
    <source>
        <dbReference type="Proteomes" id="UP000013909"/>
    </source>
</evidence>
<accession>R7ZWT8</accession>
<dbReference type="PATRIC" id="fig|1288963.3.peg.1089"/>
<dbReference type="RefSeq" id="WP_010853237.1">
    <property type="nucleotide sequence ID" value="NZ_AQHR01000035.1"/>
</dbReference>
<evidence type="ECO:0000313" key="2">
    <source>
        <dbReference type="EMBL" id="EON78479.1"/>
    </source>
</evidence>
<gene>
    <name evidence="2" type="ORF">ADIS_1090</name>
</gene>
<feature type="chain" id="PRO_5004451163" evidence="1">
    <location>
        <begin position="19"/>
        <end position="750"/>
    </location>
</feature>
<dbReference type="Gene3D" id="2.130.10.10">
    <property type="entry name" value="YVTN repeat-like/Quinoprotein amine dehydrogenase"/>
    <property type="match status" value="1"/>
</dbReference>
<dbReference type="InterPro" id="IPR015943">
    <property type="entry name" value="WD40/YVTN_repeat-like_dom_sf"/>
</dbReference>
<dbReference type="OrthoDB" id="610763at2"/>
<organism evidence="2 3">
    <name type="scientific">Lunatimonas lonarensis</name>
    <dbReference type="NCBI Taxonomy" id="1232681"/>
    <lineage>
        <taxon>Bacteria</taxon>
        <taxon>Pseudomonadati</taxon>
        <taxon>Bacteroidota</taxon>
        <taxon>Cytophagia</taxon>
        <taxon>Cytophagales</taxon>
        <taxon>Cyclobacteriaceae</taxon>
    </lineage>
</organism>
<reference evidence="2 3" key="1">
    <citation type="submission" date="2013-02" db="EMBL/GenBank/DDBJ databases">
        <title>A novel strain isolated from Lonar lake, Maharashtra, India.</title>
        <authorList>
            <person name="Singh A."/>
        </authorList>
    </citation>
    <scope>NUCLEOTIDE SEQUENCE [LARGE SCALE GENOMIC DNA]</scope>
    <source>
        <strain evidence="2 3">AK24</strain>
    </source>
</reference>
<keyword evidence="3" id="KW-1185">Reference proteome</keyword>
<dbReference type="Proteomes" id="UP000013909">
    <property type="component" value="Unassembled WGS sequence"/>
</dbReference>
<dbReference type="STRING" id="1232681.ADIS_1090"/>
<dbReference type="AlphaFoldDB" id="R7ZWT8"/>